<comment type="caution">
    <text evidence="2">The sequence shown here is derived from an EMBL/GenBank/DDBJ whole genome shotgun (WGS) entry which is preliminary data.</text>
</comment>
<dbReference type="EMBL" id="JBHUON010000013">
    <property type="protein sequence ID" value="MFD2865431.1"/>
    <property type="molecule type" value="Genomic_DNA"/>
</dbReference>
<organism evidence="2 3">
    <name type="scientific">Mucilaginibacter antarcticus</name>
    <dbReference type="NCBI Taxonomy" id="1855725"/>
    <lineage>
        <taxon>Bacteria</taxon>
        <taxon>Pseudomonadati</taxon>
        <taxon>Bacteroidota</taxon>
        <taxon>Sphingobacteriia</taxon>
        <taxon>Sphingobacteriales</taxon>
        <taxon>Sphingobacteriaceae</taxon>
        <taxon>Mucilaginibacter</taxon>
    </lineage>
</organism>
<evidence type="ECO:0000313" key="3">
    <source>
        <dbReference type="Proteomes" id="UP001597601"/>
    </source>
</evidence>
<keyword evidence="1" id="KW-0472">Membrane</keyword>
<accession>A0ABW5XR60</accession>
<proteinExistence type="predicted"/>
<protein>
    <submittedName>
        <fullName evidence="2">Uncharacterized protein</fullName>
    </submittedName>
</protein>
<keyword evidence="1" id="KW-1133">Transmembrane helix</keyword>
<keyword evidence="1" id="KW-0812">Transmembrane</keyword>
<evidence type="ECO:0000256" key="1">
    <source>
        <dbReference type="SAM" id="Phobius"/>
    </source>
</evidence>
<evidence type="ECO:0000313" key="2">
    <source>
        <dbReference type="EMBL" id="MFD2865431.1"/>
    </source>
</evidence>
<keyword evidence="3" id="KW-1185">Reference proteome</keyword>
<reference evidence="3" key="1">
    <citation type="journal article" date="2019" name="Int. J. Syst. Evol. Microbiol.">
        <title>The Global Catalogue of Microorganisms (GCM) 10K type strain sequencing project: providing services to taxonomists for standard genome sequencing and annotation.</title>
        <authorList>
            <consortium name="The Broad Institute Genomics Platform"/>
            <consortium name="The Broad Institute Genome Sequencing Center for Infectious Disease"/>
            <person name="Wu L."/>
            <person name="Ma J."/>
        </authorList>
    </citation>
    <scope>NUCLEOTIDE SEQUENCE [LARGE SCALE GENOMIC DNA]</scope>
    <source>
        <strain evidence="3">KCTC 52232</strain>
    </source>
</reference>
<name>A0ABW5XR60_9SPHI</name>
<dbReference type="Proteomes" id="UP001597601">
    <property type="component" value="Unassembled WGS sequence"/>
</dbReference>
<feature type="transmembrane region" description="Helical" evidence="1">
    <location>
        <begin position="102"/>
        <end position="122"/>
    </location>
</feature>
<gene>
    <name evidence="2" type="ORF">ACFSYC_12090</name>
</gene>
<sequence>MKAITQKSNSSLSTLKTNLKYNIYWAAFFTAANSIWILFSLNKGELLSILLLSFVINVLYLIVTVIYYKKIQLNISADAGVTQAIQLNYKIISNTLMFQKNWGMFATPISLITGSLIVNYYFGHTVSDYFNNTHKLTSLLICLIVLVPLAVIMGSKMTQKAFGGHLDQLQKYMIQLETLEDKDTLPA</sequence>
<dbReference type="RefSeq" id="WP_377127736.1">
    <property type="nucleotide sequence ID" value="NZ_JBHUON010000013.1"/>
</dbReference>
<feature type="transmembrane region" description="Helical" evidence="1">
    <location>
        <begin position="21"/>
        <end position="41"/>
    </location>
</feature>
<feature type="transmembrane region" description="Helical" evidence="1">
    <location>
        <begin position="134"/>
        <end position="152"/>
    </location>
</feature>
<feature type="transmembrane region" description="Helical" evidence="1">
    <location>
        <begin position="47"/>
        <end position="68"/>
    </location>
</feature>